<reference evidence="1 2" key="1">
    <citation type="submission" date="2017-09" db="EMBL/GenBank/DDBJ databases">
        <title>Depth-based differentiation of microbial function through sediment-hosted aquifers and enrichment of novel symbionts in the deep terrestrial subsurface.</title>
        <authorList>
            <person name="Probst A.J."/>
            <person name="Ladd B."/>
            <person name="Jarett J.K."/>
            <person name="Geller-Mcgrath D.E."/>
            <person name="Sieber C.M."/>
            <person name="Emerson J.B."/>
            <person name="Anantharaman K."/>
            <person name="Thomas B.C."/>
            <person name="Malmstrom R."/>
            <person name="Stieglmeier M."/>
            <person name="Klingl A."/>
            <person name="Woyke T."/>
            <person name="Ryan C.M."/>
            <person name="Banfield J.F."/>
        </authorList>
    </citation>
    <scope>NUCLEOTIDE SEQUENCE [LARGE SCALE GENOMIC DNA]</scope>
    <source>
        <strain evidence="1">CG10_big_fil_rev_8_21_14_0_10_50_16</strain>
    </source>
</reference>
<accession>A0A2H0RLR5</accession>
<name>A0A2H0RLR5_9BACT</name>
<dbReference type="EMBL" id="PCYM01000006">
    <property type="protein sequence ID" value="PIR47438.1"/>
    <property type="molecule type" value="Genomic_DNA"/>
</dbReference>
<organism evidence="1 2">
    <name type="scientific">Candidatus Uhrbacteria bacterium CG10_big_fil_rev_8_21_14_0_10_50_16</name>
    <dbReference type="NCBI Taxonomy" id="1975039"/>
    <lineage>
        <taxon>Bacteria</taxon>
        <taxon>Candidatus Uhriibacteriota</taxon>
    </lineage>
</organism>
<gene>
    <name evidence="1" type="ORF">COV06_03195</name>
</gene>
<proteinExistence type="predicted"/>
<evidence type="ECO:0000313" key="2">
    <source>
        <dbReference type="Proteomes" id="UP000230084"/>
    </source>
</evidence>
<dbReference type="AlphaFoldDB" id="A0A2H0RLR5"/>
<protein>
    <submittedName>
        <fullName evidence="1">Uncharacterized protein</fullName>
    </submittedName>
</protein>
<evidence type="ECO:0000313" key="1">
    <source>
        <dbReference type="EMBL" id="PIR47438.1"/>
    </source>
</evidence>
<comment type="caution">
    <text evidence="1">The sequence shown here is derived from an EMBL/GenBank/DDBJ whole genome shotgun (WGS) entry which is preliminary data.</text>
</comment>
<dbReference type="Proteomes" id="UP000230084">
    <property type="component" value="Unassembled WGS sequence"/>
</dbReference>
<sequence>MTHATALVIGSTDNDIRCELYGQDAGTGRFAGAVNLYRSGVFHITLLSSRPGFASPEEAVAYMEEVVQQVRAAVAA</sequence>